<accession>A0AAV4MJF4</accession>
<proteinExistence type="predicted"/>
<gene>
    <name evidence="1" type="ORF">CDAR_542371</name>
</gene>
<protein>
    <submittedName>
        <fullName evidence="1">Uncharacterized protein</fullName>
    </submittedName>
</protein>
<evidence type="ECO:0000313" key="1">
    <source>
        <dbReference type="EMBL" id="GIX72541.1"/>
    </source>
</evidence>
<name>A0AAV4MJF4_9ARAC</name>
<dbReference type="AlphaFoldDB" id="A0AAV4MJF4"/>
<dbReference type="Proteomes" id="UP001054837">
    <property type="component" value="Unassembled WGS sequence"/>
</dbReference>
<organism evidence="1 2">
    <name type="scientific">Caerostris darwini</name>
    <dbReference type="NCBI Taxonomy" id="1538125"/>
    <lineage>
        <taxon>Eukaryota</taxon>
        <taxon>Metazoa</taxon>
        <taxon>Ecdysozoa</taxon>
        <taxon>Arthropoda</taxon>
        <taxon>Chelicerata</taxon>
        <taxon>Arachnida</taxon>
        <taxon>Araneae</taxon>
        <taxon>Araneomorphae</taxon>
        <taxon>Entelegynae</taxon>
        <taxon>Araneoidea</taxon>
        <taxon>Araneidae</taxon>
        <taxon>Caerostris</taxon>
    </lineage>
</organism>
<comment type="caution">
    <text evidence="1">The sequence shown here is derived from an EMBL/GenBank/DDBJ whole genome shotgun (WGS) entry which is preliminary data.</text>
</comment>
<sequence length="117" mass="14009">MKEFPEKRAAAVRFTLGGLSEHLFSHEEQEERELLFHIVWRDCFPSSCFFFSRSSSSKTQEVTKFLPKAMVVHLLYFLSQFTEREYPKPEWEKLTRKYEEVSGKEVCNPEVYAQWFV</sequence>
<keyword evidence="2" id="KW-1185">Reference proteome</keyword>
<reference evidence="1 2" key="1">
    <citation type="submission" date="2021-06" db="EMBL/GenBank/DDBJ databases">
        <title>Caerostris darwini draft genome.</title>
        <authorList>
            <person name="Kono N."/>
            <person name="Arakawa K."/>
        </authorList>
    </citation>
    <scope>NUCLEOTIDE SEQUENCE [LARGE SCALE GENOMIC DNA]</scope>
</reference>
<evidence type="ECO:0000313" key="2">
    <source>
        <dbReference type="Proteomes" id="UP001054837"/>
    </source>
</evidence>
<dbReference type="EMBL" id="BPLQ01000541">
    <property type="protein sequence ID" value="GIX72541.1"/>
    <property type="molecule type" value="Genomic_DNA"/>
</dbReference>